<accession>A0A8S5SGV1</accession>
<dbReference type="Gene3D" id="3.40.1360.10">
    <property type="match status" value="1"/>
</dbReference>
<dbReference type="SUPFAM" id="SSF56731">
    <property type="entry name" value="DNA primase core"/>
    <property type="match status" value="1"/>
</dbReference>
<name>A0A8S5SGV1_9CAUD</name>
<protein>
    <submittedName>
        <fullName evidence="1">DNA primase</fullName>
    </submittedName>
</protein>
<reference evidence="1" key="1">
    <citation type="journal article" date="2021" name="Proc. Natl. Acad. Sci. U.S.A.">
        <title>A Catalog of Tens of Thousands of Viruses from Human Metagenomes Reveals Hidden Associations with Chronic Diseases.</title>
        <authorList>
            <person name="Tisza M.J."/>
            <person name="Buck C.B."/>
        </authorList>
    </citation>
    <scope>NUCLEOTIDE SEQUENCE</scope>
    <source>
        <strain evidence="1">CtBCr48</strain>
    </source>
</reference>
<sequence length="365" mass="42116">MEKINTRTLKQQLTLGDCEKILTDLTIPIYSKGDKTWRLYTGCHHKDAYKGGHNLIFYTDTKSFQCVTQCSCSFDIIGLTQRRLKTLEKPCSFMDAIGFIAKSTGKEVGDYKRISKQPNICDWSGLERFVRMRKGDSLLKTFNPCILNELESSYYEGWIDEGISVETQKKFGIKYYRRTNQICIPCRNREGELIGIRCRNLDPERLEAAKYIPLIMLDGQSYAFPTNQVFYGINYTWEAIERTGQICIAESEKSVLKANEFLGRDNNCVALYGSQLGLKRRNEIIKMGVKDVVLCLDSDFVGLDTPEYDKFEKKMFDIAKQFKGYCNVSVVYNNIGLENWNKCSPFDGTKEQWNMLYENREVVEG</sequence>
<organism evidence="1">
    <name type="scientific">Siphoviridae sp. ctBCr48</name>
    <dbReference type="NCBI Taxonomy" id="2827802"/>
    <lineage>
        <taxon>Viruses</taxon>
        <taxon>Duplodnaviria</taxon>
        <taxon>Heunggongvirae</taxon>
        <taxon>Uroviricota</taxon>
        <taxon>Caudoviricetes</taxon>
    </lineage>
</organism>
<proteinExistence type="predicted"/>
<evidence type="ECO:0000313" key="1">
    <source>
        <dbReference type="EMBL" id="DAF50268.1"/>
    </source>
</evidence>
<dbReference type="EMBL" id="BK032595">
    <property type="protein sequence ID" value="DAF50268.1"/>
    <property type="molecule type" value="Genomic_DNA"/>
</dbReference>